<comment type="cofactor">
    <cofactor evidence="11">
        <name>Mg(2+)</name>
        <dbReference type="ChEBI" id="CHEBI:18420"/>
    </cofactor>
</comment>
<dbReference type="InterPro" id="IPR001173">
    <property type="entry name" value="Glyco_trans_2-like"/>
</dbReference>
<comment type="subcellular location">
    <subcellularLocation>
        <location evidence="1">Cell inner membrane</location>
        <topology evidence="1">Multi-pass membrane protein</topology>
    </subcellularLocation>
</comment>
<evidence type="ECO:0000256" key="12">
    <source>
        <dbReference type="SAM" id="MobiDB-lite"/>
    </source>
</evidence>
<dbReference type="InterPro" id="IPR050321">
    <property type="entry name" value="Glycosyltr_2/OpgH_subfam"/>
</dbReference>
<evidence type="ECO:0000256" key="8">
    <source>
        <dbReference type="ARBA" id="ARBA00022989"/>
    </source>
</evidence>
<keyword evidence="9 11" id="KW-0472">Membrane</keyword>
<comment type="caution">
    <text evidence="11">Lacks conserved residue(s) required for the propagation of feature annotation.</text>
</comment>
<proteinExistence type="predicted"/>
<feature type="transmembrane region" description="Helical" evidence="11">
    <location>
        <begin position="437"/>
        <end position="455"/>
    </location>
</feature>
<feature type="transmembrane region" description="Helical" evidence="11">
    <location>
        <begin position="513"/>
        <end position="532"/>
    </location>
</feature>
<dbReference type="Proteomes" id="UP000294547">
    <property type="component" value="Unassembled WGS sequence"/>
</dbReference>
<evidence type="ECO:0000256" key="6">
    <source>
        <dbReference type="ARBA" id="ARBA00022692"/>
    </source>
</evidence>
<comment type="function">
    <text evidence="11">Catalytic subunit of cellulose synthase. It polymerizes uridine 5'-diphosphate glucose to cellulose.</text>
</comment>
<evidence type="ECO:0000256" key="4">
    <source>
        <dbReference type="ARBA" id="ARBA00022676"/>
    </source>
</evidence>
<evidence type="ECO:0000259" key="13">
    <source>
        <dbReference type="Pfam" id="PF07238"/>
    </source>
</evidence>
<dbReference type="PANTHER" id="PTHR43867">
    <property type="entry name" value="CELLULOSE SYNTHASE CATALYTIC SUBUNIT A [UDP-FORMING]"/>
    <property type="match status" value="1"/>
</dbReference>
<dbReference type="EC" id="2.4.1.12" evidence="11"/>
<dbReference type="SUPFAM" id="SSF141371">
    <property type="entry name" value="PilZ domain-like"/>
    <property type="match status" value="1"/>
</dbReference>
<evidence type="ECO:0000256" key="9">
    <source>
        <dbReference type="ARBA" id="ARBA00023136"/>
    </source>
</evidence>
<dbReference type="InterPro" id="IPR029044">
    <property type="entry name" value="Nucleotide-diphossugar_trans"/>
</dbReference>
<dbReference type="UniPathway" id="UPA00694"/>
<dbReference type="Gene3D" id="3.90.550.10">
    <property type="entry name" value="Spore Coat Polysaccharide Biosynthesis Protein SpsA, Chain A"/>
    <property type="match status" value="1"/>
</dbReference>
<dbReference type="Pfam" id="PF07238">
    <property type="entry name" value="PilZ"/>
    <property type="match status" value="1"/>
</dbReference>
<sequence length="741" mass="81824">MTRDRMTTWVWVLSGILLLAVTIQPVGTAAQMSTGVTLLAAMAGIWLTRRKGAFRLVFVALGLTVVARYVYWRTTSTLPSPDDLVDFVPGLILYLMEMFTVLMMCISLFVVADPLERPAPPAVADDDLPTVDVFVPSYNEDKEILSATLAAARAMDYPADKLTVYLLDDGGTDQKCGSSDAVAAHKARSRRAELQELCADLGCVYLTRVRNEHAKAGNMNAALPKTSGEIIAVFDADHAPVREFLRETVGHFRDDPRLFLVQTPHFFLNPDPIEKNLSTFRHMPSENEMFYGVIQKGLDKWNAAFFCGSAALIRREALEEGGGFDGVSITEDCETALGMHARGWNSRYVDKPLIAGLQPETFATFIGQRSRWCRGMMQILILKNPVFKAGLTIPQRIAYLSSSLFWLFPLTRLTFIFAPMLYIFLSMQIFEASIDEFVAYTMIYMAANLMMQNYLYGDVRWPWVSELYEYVQSLYLAGAIASVVANPRKPTFNVTAKGLVTDEKRLSELAMPYFLMFALLVVAETVAIWRLLHEPGSRDMLAVVALWNGLNLAIAGLALGVVSEREERRRAQRLSVSRRGAVRIGDATIQVMVEDVSSGGAKLRPLDGRLPADRSTGRKGFLAVAMSHEDRRVAAVPIVLRRVGHDEKGGAFGVSFDTLTAAQAAVVADLMYADGGPLSAFRRSRQHYVGVFSGTARMVALSLRHTLRGLVYLARIGQPPAEKPEPAPAAKPAEGAQRSQT</sequence>
<gene>
    <name evidence="15" type="ORF">EDD54_4033</name>
</gene>
<comment type="caution">
    <text evidence="15">The sequence shown here is derived from an EMBL/GenBank/DDBJ whole genome shotgun (WGS) entry which is preliminary data.</text>
</comment>
<dbReference type="GO" id="GO:0005886">
    <property type="term" value="C:plasma membrane"/>
    <property type="evidence" value="ECO:0007669"/>
    <property type="project" value="UniProtKB-SubCell"/>
</dbReference>
<evidence type="ECO:0000313" key="16">
    <source>
        <dbReference type="Proteomes" id="UP000294547"/>
    </source>
</evidence>
<protein>
    <recommendedName>
        <fullName evidence="11">Cellulose synthase catalytic subunit [UDP-forming]</fullName>
        <ecNumber evidence="11">2.4.1.12</ecNumber>
    </recommendedName>
</protein>
<dbReference type="InterPro" id="IPR003919">
    <property type="entry name" value="Cell_synth_A"/>
</dbReference>
<comment type="catalytic activity">
    <reaction evidence="10 11">
        <text>[(1-&gt;4)-beta-D-glucosyl](n) + UDP-alpha-D-glucose = [(1-&gt;4)-beta-D-glucosyl](n+1) + UDP + H(+)</text>
        <dbReference type="Rhea" id="RHEA:19929"/>
        <dbReference type="Rhea" id="RHEA-COMP:10033"/>
        <dbReference type="Rhea" id="RHEA-COMP:10034"/>
        <dbReference type="ChEBI" id="CHEBI:15378"/>
        <dbReference type="ChEBI" id="CHEBI:18246"/>
        <dbReference type="ChEBI" id="CHEBI:58223"/>
        <dbReference type="ChEBI" id="CHEBI:58885"/>
        <dbReference type="EC" id="2.4.1.12"/>
    </reaction>
</comment>
<keyword evidence="11" id="KW-0973">c-di-GMP</keyword>
<accession>A0A4R6R9L4</accession>
<evidence type="ECO:0000256" key="3">
    <source>
        <dbReference type="ARBA" id="ARBA00022519"/>
    </source>
</evidence>
<comment type="pathway">
    <text evidence="11">Glycan metabolism; bacterial cellulose biosynthesis.</text>
</comment>
<dbReference type="Pfam" id="PF13632">
    <property type="entry name" value="Glyco_trans_2_3"/>
    <property type="match status" value="1"/>
</dbReference>
<dbReference type="Gene3D" id="2.40.10.220">
    <property type="entry name" value="predicted glycosyltransferase like domains"/>
    <property type="match status" value="1"/>
</dbReference>
<feature type="domain" description="Glycosyltransferase 2-like" evidence="14">
    <location>
        <begin position="230"/>
        <end position="445"/>
    </location>
</feature>
<dbReference type="EMBL" id="SNXY01000010">
    <property type="protein sequence ID" value="TDP82761.1"/>
    <property type="molecule type" value="Genomic_DNA"/>
</dbReference>
<feature type="transmembrane region" description="Helical" evidence="11">
    <location>
        <begin position="91"/>
        <end position="112"/>
    </location>
</feature>
<dbReference type="GO" id="GO:0016760">
    <property type="term" value="F:cellulose synthase (UDP-forming) activity"/>
    <property type="evidence" value="ECO:0007669"/>
    <property type="project" value="UniProtKB-EC"/>
</dbReference>
<organism evidence="15 16">
    <name type="scientific">Oharaeibacter diazotrophicus</name>
    <dbReference type="NCBI Taxonomy" id="1920512"/>
    <lineage>
        <taxon>Bacteria</taxon>
        <taxon>Pseudomonadati</taxon>
        <taxon>Pseudomonadota</taxon>
        <taxon>Alphaproteobacteria</taxon>
        <taxon>Hyphomicrobiales</taxon>
        <taxon>Pleomorphomonadaceae</taxon>
        <taxon>Oharaeibacter</taxon>
    </lineage>
</organism>
<keyword evidence="4 11" id="KW-0328">Glycosyltransferase</keyword>
<dbReference type="CDD" id="cd06421">
    <property type="entry name" value="CESA_CelA_like"/>
    <property type="match status" value="1"/>
</dbReference>
<dbReference type="InterPro" id="IPR009875">
    <property type="entry name" value="PilZ_domain"/>
</dbReference>
<dbReference type="PANTHER" id="PTHR43867:SF2">
    <property type="entry name" value="CELLULOSE SYNTHASE CATALYTIC SUBUNIT A [UDP-FORMING]"/>
    <property type="match status" value="1"/>
</dbReference>
<evidence type="ECO:0000256" key="10">
    <source>
        <dbReference type="ARBA" id="ARBA00048682"/>
    </source>
</evidence>
<evidence type="ECO:0000256" key="1">
    <source>
        <dbReference type="ARBA" id="ARBA00004429"/>
    </source>
</evidence>
<feature type="transmembrane region" description="Helical" evidence="11">
    <location>
        <begin position="53"/>
        <end position="71"/>
    </location>
</feature>
<dbReference type="AlphaFoldDB" id="A0A4R6R9L4"/>
<keyword evidence="2 11" id="KW-1003">Cell membrane</keyword>
<feature type="domain" description="PilZ" evidence="13">
    <location>
        <begin position="567"/>
        <end position="672"/>
    </location>
</feature>
<evidence type="ECO:0000256" key="5">
    <source>
        <dbReference type="ARBA" id="ARBA00022679"/>
    </source>
</evidence>
<reference evidence="15 16" key="1">
    <citation type="submission" date="2019-03" db="EMBL/GenBank/DDBJ databases">
        <title>Genomic Encyclopedia of Type Strains, Phase IV (KMG-IV): sequencing the most valuable type-strain genomes for metagenomic binning, comparative biology and taxonomic classification.</title>
        <authorList>
            <person name="Goeker M."/>
        </authorList>
    </citation>
    <scope>NUCLEOTIDE SEQUENCE [LARGE SCALE GENOMIC DNA]</scope>
    <source>
        <strain evidence="15 16">DSM 102969</strain>
    </source>
</reference>
<keyword evidence="16" id="KW-1185">Reference proteome</keyword>
<keyword evidence="5 11" id="KW-0808">Transferase</keyword>
<keyword evidence="6 11" id="KW-0812">Transmembrane</keyword>
<feature type="region of interest" description="Disordered" evidence="12">
    <location>
        <begin position="718"/>
        <end position="741"/>
    </location>
</feature>
<feature type="compositionally biased region" description="Low complexity" evidence="12">
    <location>
        <begin position="728"/>
        <end position="741"/>
    </location>
</feature>
<evidence type="ECO:0000256" key="7">
    <source>
        <dbReference type="ARBA" id="ARBA00022916"/>
    </source>
</evidence>
<feature type="transmembrane region" description="Helical" evidence="11">
    <location>
        <begin position="544"/>
        <end position="563"/>
    </location>
</feature>
<keyword evidence="7 11" id="KW-0135">Cellulose biosynthesis</keyword>
<dbReference type="GO" id="GO:0035438">
    <property type="term" value="F:cyclic-di-GMP binding"/>
    <property type="evidence" value="ECO:0007669"/>
    <property type="project" value="InterPro"/>
</dbReference>
<dbReference type="PRINTS" id="PR01439">
    <property type="entry name" value="CELLSNTHASEA"/>
</dbReference>
<dbReference type="GO" id="GO:0030244">
    <property type="term" value="P:cellulose biosynthetic process"/>
    <property type="evidence" value="ECO:0007669"/>
    <property type="project" value="UniProtKB-KW"/>
</dbReference>
<evidence type="ECO:0000259" key="14">
    <source>
        <dbReference type="Pfam" id="PF13632"/>
    </source>
</evidence>
<keyword evidence="3 11" id="KW-0997">Cell inner membrane</keyword>
<evidence type="ECO:0000256" key="2">
    <source>
        <dbReference type="ARBA" id="ARBA00022475"/>
    </source>
</evidence>
<evidence type="ECO:0000256" key="11">
    <source>
        <dbReference type="RuleBase" id="RU365020"/>
    </source>
</evidence>
<name>A0A4R6R9L4_9HYPH</name>
<keyword evidence="8 11" id="KW-1133">Transmembrane helix</keyword>
<evidence type="ECO:0000313" key="15">
    <source>
        <dbReference type="EMBL" id="TDP82761.1"/>
    </source>
</evidence>
<dbReference type="GO" id="GO:0006011">
    <property type="term" value="P:UDP-alpha-D-glucose metabolic process"/>
    <property type="evidence" value="ECO:0007669"/>
    <property type="project" value="InterPro"/>
</dbReference>
<feature type="transmembrane region" description="Helical" evidence="11">
    <location>
        <begin position="404"/>
        <end position="425"/>
    </location>
</feature>
<dbReference type="SUPFAM" id="SSF53448">
    <property type="entry name" value="Nucleotide-diphospho-sugar transferases"/>
    <property type="match status" value="1"/>
</dbReference>
<dbReference type="NCBIfam" id="TIGR03030">
    <property type="entry name" value="CelA"/>
    <property type="match status" value="1"/>
</dbReference>